<dbReference type="SUPFAM" id="SSF53822">
    <property type="entry name" value="Periplasmic binding protein-like I"/>
    <property type="match status" value="1"/>
</dbReference>
<dbReference type="OrthoDB" id="7170131at2"/>
<evidence type="ECO:0000256" key="3">
    <source>
        <dbReference type="ARBA" id="ARBA00023163"/>
    </source>
</evidence>
<dbReference type="GO" id="GO:0003677">
    <property type="term" value="F:DNA binding"/>
    <property type="evidence" value="ECO:0007669"/>
    <property type="project" value="UniProtKB-KW"/>
</dbReference>
<evidence type="ECO:0000256" key="1">
    <source>
        <dbReference type="ARBA" id="ARBA00023015"/>
    </source>
</evidence>
<evidence type="ECO:0000313" key="7">
    <source>
        <dbReference type="Proteomes" id="UP000217448"/>
    </source>
</evidence>
<keyword evidence="2" id="KW-0238">DNA-binding</keyword>
<reference evidence="6" key="1">
    <citation type="submission" date="2017-09" db="EMBL/GenBank/DDBJ databases">
        <title>Yangia sp. SAOS 153D whole genome sequencing.</title>
        <authorList>
            <person name="Verma A."/>
            <person name="Krishnamurthi S."/>
        </authorList>
    </citation>
    <scope>NUCLEOTIDE SEQUENCE [LARGE SCALE GENOMIC DNA]</scope>
    <source>
        <strain evidence="6">SAOS 153D</strain>
    </source>
</reference>
<accession>A0A2A3JY99</accession>
<name>A0A2A3JY99_9RHOB</name>
<sequence length="78" mass="8576">MIHCLAKGIAIPTELALAGFNGLSFLEARPIRLTTIETPRLERGRRAALLLIEEGELETAEQPQRVDLGFRLMGGETC</sequence>
<evidence type="ECO:0000313" key="5">
    <source>
        <dbReference type="EMBL" id="MCT4371303.1"/>
    </source>
</evidence>
<comment type="caution">
    <text evidence="6">The sequence shown here is derived from an EMBL/GenBank/DDBJ whole genome shotgun (WGS) entry which is preliminary data.</text>
</comment>
<gene>
    <name evidence="5" type="ORF">CLG85_013645</name>
    <name evidence="6" type="ORF">CLG85_09505</name>
</gene>
<dbReference type="Pfam" id="PF13377">
    <property type="entry name" value="Peripla_BP_3"/>
    <property type="match status" value="1"/>
</dbReference>
<reference evidence="5" key="3">
    <citation type="submission" date="2024-05" db="EMBL/GenBank/DDBJ databases">
        <title>Yangia mangrovi SAOS 153D genome.</title>
        <authorList>
            <person name="Verma A."/>
            <person name="Pal Y."/>
            <person name="Sundharam S."/>
            <person name="Bisht B."/>
            <person name="Srinivasan K."/>
        </authorList>
    </citation>
    <scope>NUCLEOTIDE SEQUENCE</scope>
    <source>
        <strain evidence="5">SAOS 153D</strain>
    </source>
</reference>
<dbReference type="RefSeq" id="WP_095882041.1">
    <property type="nucleotide sequence ID" value="NZ_NTHN02000023.1"/>
</dbReference>
<keyword evidence="1" id="KW-0805">Transcription regulation</keyword>
<dbReference type="Proteomes" id="UP000217448">
    <property type="component" value="Unassembled WGS sequence"/>
</dbReference>
<keyword evidence="7" id="KW-1185">Reference proteome</keyword>
<dbReference type="EMBL" id="NTHN02000023">
    <property type="protein sequence ID" value="MCT4371303.1"/>
    <property type="molecule type" value="Genomic_DNA"/>
</dbReference>
<evidence type="ECO:0000313" key="6">
    <source>
        <dbReference type="EMBL" id="PBD19419.1"/>
    </source>
</evidence>
<dbReference type="EMBL" id="NTHN01000137">
    <property type="protein sequence ID" value="PBD19419.1"/>
    <property type="molecule type" value="Genomic_DNA"/>
</dbReference>
<keyword evidence="3" id="KW-0804">Transcription</keyword>
<evidence type="ECO:0000259" key="4">
    <source>
        <dbReference type="Pfam" id="PF13377"/>
    </source>
</evidence>
<dbReference type="InterPro" id="IPR046335">
    <property type="entry name" value="LacI/GalR-like_sensor"/>
</dbReference>
<dbReference type="InterPro" id="IPR028082">
    <property type="entry name" value="Peripla_BP_I"/>
</dbReference>
<evidence type="ECO:0000256" key="2">
    <source>
        <dbReference type="ARBA" id="ARBA00023125"/>
    </source>
</evidence>
<dbReference type="Gene3D" id="3.40.50.2300">
    <property type="match status" value="2"/>
</dbReference>
<dbReference type="AlphaFoldDB" id="A0A2A3JY99"/>
<feature type="domain" description="Transcriptional regulator LacI/GalR-like sensor" evidence="4">
    <location>
        <begin position="4"/>
        <end position="78"/>
    </location>
</feature>
<protein>
    <submittedName>
        <fullName evidence="5">Substrate-binding domain-containing protein</fullName>
    </submittedName>
</protein>
<organism evidence="6">
    <name type="scientific">Alloyangia mangrovi</name>
    <dbReference type="NCBI Taxonomy" id="1779329"/>
    <lineage>
        <taxon>Bacteria</taxon>
        <taxon>Pseudomonadati</taxon>
        <taxon>Pseudomonadota</taxon>
        <taxon>Alphaproteobacteria</taxon>
        <taxon>Rhodobacterales</taxon>
        <taxon>Roseobacteraceae</taxon>
        <taxon>Alloyangia</taxon>
    </lineage>
</organism>
<proteinExistence type="predicted"/>
<reference evidence="7" key="2">
    <citation type="submission" date="2023-07" db="EMBL/GenBank/DDBJ databases">
        <title>Yangia mangrovi SAOS 153D genome.</title>
        <authorList>
            <person name="Verma A."/>
            <person name="Pal Y."/>
            <person name="Sundharam S."/>
            <person name="Bisht B."/>
            <person name="Srinivasan K."/>
        </authorList>
    </citation>
    <scope>NUCLEOTIDE SEQUENCE [LARGE SCALE GENOMIC DNA]</scope>
    <source>
        <strain evidence="7">SAOS 153D</strain>
    </source>
</reference>